<dbReference type="Gene3D" id="1.25.40.10">
    <property type="entry name" value="Tetratricopeptide repeat domain"/>
    <property type="match status" value="2"/>
</dbReference>
<feature type="compositionally biased region" description="Basic residues" evidence="7">
    <location>
        <begin position="112"/>
        <end position="122"/>
    </location>
</feature>
<dbReference type="InterPro" id="IPR011990">
    <property type="entry name" value="TPR-like_helical_dom_sf"/>
</dbReference>
<evidence type="ECO:0000256" key="4">
    <source>
        <dbReference type="ARBA" id="ARBA00044493"/>
    </source>
</evidence>
<dbReference type="InParanoid" id="A0A0C3I2D0"/>
<evidence type="ECO:0000313" key="10">
    <source>
        <dbReference type="Proteomes" id="UP000054321"/>
    </source>
</evidence>
<proteinExistence type="inferred from homology"/>
<dbReference type="InterPro" id="IPR047575">
    <property type="entry name" value="Sm"/>
</dbReference>
<dbReference type="PROSITE" id="PS52002">
    <property type="entry name" value="SM"/>
    <property type="match status" value="1"/>
</dbReference>
<reference evidence="10" key="2">
    <citation type="submission" date="2015-01" db="EMBL/GenBank/DDBJ databases">
        <title>Evolutionary Origins and Diversification of the Mycorrhizal Mutualists.</title>
        <authorList>
            <consortium name="DOE Joint Genome Institute"/>
            <consortium name="Mycorrhizal Genomics Consortium"/>
            <person name="Kohler A."/>
            <person name="Kuo A."/>
            <person name="Nagy L.G."/>
            <person name="Floudas D."/>
            <person name="Copeland A."/>
            <person name="Barry K.W."/>
            <person name="Cichocki N."/>
            <person name="Veneault-Fourrey C."/>
            <person name="LaButti K."/>
            <person name="Lindquist E.A."/>
            <person name="Lipzen A."/>
            <person name="Lundell T."/>
            <person name="Morin E."/>
            <person name="Murat C."/>
            <person name="Riley R."/>
            <person name="Ohm R."/>
            <person name="Sun H."/>
            <person name="Tunlid A."/>
            <person name="Henrissat B."/>
            <person name="Grigoriev I.V."/>
            <person name="Hibbett D.S."/>
            <person name="Martin F."/>
        </authorList>
    </citation>
    <scope>NUCLEOTIDE SEQUENCE [LARGE SCALE GENOMIC DNA]</scope>
    <source>
        <strain evidence="10">Zn</strain>
    </source>
</reference>
<organism evidence="9 10">
    <name type="scientific">Oidiodendron maius (strain Zn)</name>
    <dbReference type="NCBI Taxonomy" id="913774"/>
    <lineage>
        <taxon>Eukaryota</taxon>
        <taxon>Fungi</taxon>
        <taxon>Dikarya</taxon>
        <taxon>Ascomycota</taxon>
        <taxon>Pezizomycotina</taxon>
        <taxon>Leotiomycetes</taxon>
        <taxon>Leotiomycetes incertae sedis</taxon>
        <taxon>Myxotrichaceae</taxon>
        <taxon>Oidiodendron</taxon>
    </lineage>
</organism>
<evidence type="ECO:0000256" key="7">
    <source>
        <dbReference type="SAM" id="MobiDB-lite"/>
    </source>
</evidence>
<keyword evidence="2" id="KW-0747">Spliceosome</keyword>
<evidence type="ECO:0000259" key="8">
    <source>
        <dbReference type="PROSITE" id="PS52002"/>
    </source>
</evidence>
<dbReference type="GO" id="GO:0000956">
    <property type="term" value="P:nuclear-transcribed mRNA catabolic process"/>
    <property type="evidence" value="ECO:0007669"/>
    <property type="project" value="InterPro"/>
</dbReference>
<dbReference type="InterPro" id="IPR034101">
    <property type="entry name" value="Lsm4"/>
</dbReference>
<dbReference type="SUPFAM" id="SSF50182">
    <property type="entry name" value="Sm-like ribonucleoproteins"/>
    <property type="match status" value="1"/>
</dbReference>
<evidence type="ECO:0000313" key="9">
    <source>
        <dbReference type="EMBL" id="KIN08567.1"/>
    </source>
</evidence>
<keyword evidence="2" id="KW-0507">mRNA processing</keyword>
<feature type="compositionally biased region" description="Basic and acidic residues" evidence="7">
    <location>
        <begin position="99"/>
        <end position="111"/>
    </location>
</feature>
<protein>
    <recommendedName>
        <fullName evidence="8">Sm domain-containing protein</fullName>
    </recommendedName>
</protein>
<dbReference type="Pfam" id="PF01423">
    <property type="entry name" value="LSM"/>
    <property type="match status" value="1"/>
</dbReference>
<dbReference type="STRING" id="913774.A0A0C3I2D0"/>
<sequence>MLPLGLLTAAQGHPMLVELKNGETLNGHLVTCDTWMNLTLKEVVQTSPEGDKFFRLPEVYVKGNNIKYLRVPDEIVDVVKEQQQTQQGGGYRGRGGAQRGDHGGRGGDRGRGGRGGRGRGRGRGSVSHELVASRYQPSCGRHLNSSIRLIHTSRRSPWEAHFPHNATARSTNLGDLSDIPIPRLHDRLRQMVTEEGRYHDIAKLVEYLVTIRREQPALIHYDALIRANSDAAYGSAEVVRGLLNEMKDSGIGADSGLYHGVLQVLAIHPDYLLRTKILQEMKERWFSLSPEGWHNLVVGLLRDRQFELAMDKLEQMRSEQIRIPPWLYDIFTYQLCEADELDEAFKLLRYRTEEDMQEYNGAKYIWKARVETVHIIPSDGMCVSVLNLAARHSDPDLATSAIQQLTARRSSLSAFHYEALLAAYAGAHDLKTAFRILNIMSKAGLEPDSSSTRPIYHYLTSSKNLPSKGWKDLQVLCEDGHSIPIAAVNVVLESTISVGHFDEAVGLYKQVHSLYECDANTETFNVLFQGCSRQRSKDLAMFLASEMTALGVKPDRLTYDRLILVCLNEEDYEDAFLYLDEMKAVGDQKGDVDGWWMRTGTATIMVRRCVLNNDDRAWLVLTELEKRGYNKSERLRAWAEQNWKGSRDSLLSLTRSEKKLSNWAAAT</sequence>
<dbReference type="CDD" id="cd01723">
    <property type="entry name" value="LSm4"/>
    <property type="match status" value="1"/>
</dbReference>
<feature type="domain" description="Sm" evidence="8">
    <location>
        <begin position="2"/>
        <end position="75"/>
    </location>
</feature>
<gene>
    <name evidence="9" type="ORF">OIDMADRAFT_153010</name>
</gene>
<comment type="subunit">
    <text evidence="5">Binds to mitochondrial small subunit 15S rRNA.</text>
</comment>
<dbReference type="PANTHER" id="PTHR47447:SF17">
    <property type="entry name" value="OS12G0638900 PROTEIN"/>
    <property type="match status" value="1"/>
</dbReference>
<dbReference type="GO" id="GO:0005681">
    <property type="term" value="C:spliceosomal complex"/>
    <property type="evidence" value="ECO:0007669"/>
    <property type="project" value="UniProtKB-KW"/>
</dbReference>
<dbReference type="Proteomes" id="UP000054321">
    <property type="component" value="Unassembled WGS sequence"/>
</dbReference>
<dbReference type="Pfam" id="PF23276">
    <property type="entry name" value="TPR_24"/>
    <property type="match status" value="1"/>
</dbReference>
<dbReference type="InterPro" id="IPR010920">
    <property type="entry name" value="LSM_dom_sf"/>
</dbReference>
<dbReference type="InterPro" id="IPR001163">
    <property type="entry name" value="Sm_dom_euk/arc"/>
</dbReference>
<keyword evidence="2" id="KW-0508">mRNA splicing</keyword>
<accession>A0A0C3I2D0</accession>
<dbReference type="PROSITE" id="PS51375">
    <property type="entry name" value="PPR"/>
    <property type="match status" value="2"/>
</dbReference>
<dbReference type="SMART" id="SM00651">
    <property type="entry name" value="Sm"/>
    <property type="match status" value="1"/>
</dbReference>
<dbReference type="GO" id="GO:0000398">
    <property type="term" value="P:mRNA splicing, via spliceosome"/>
    <property type="evidence" value="ECO:0007669"/>
    <property type="project" value="InterPro"/>
</dbReference>
<dbReference type="OrthoDB" id="747253at2759"/>
<dbReference type="Gene3D" id="2.30.30.100">
    <property type="match status" value="1"/>
</dbReference>
<evidence type="ECO:0000256" key="1">
    <source>
        <dbReference type="ARBA" id="ARBA00006192"/>
    </source>
</evidence>
<keyword evidence="10" id="KW-1185">Reference proteome</keyword>
<reference evidence="9 10" key="1">
    <citation type="submission" date="2014-04" db="EMBL/GenBank/DDBJ databases">
        <authorList>
            <consortium name="DOE Joint Genome Institute"/>
            <person name="Kuo A."/>
            <person name="Martino E."/>
            <person name="Perotto S."/>
            <person name="Kohler A."/>
            <person name="Nagy L.G."/>
            <person name="Floudas D."/>
            <person name="Copeland A."/>
            <person name="Barry K.W."/>
            <person name="Cichocki N."/>
            <person name="Veneault-Fourrey C."/>
            <person name="LaButti K."/>
            <person name="Lindquist E.A."/>
            <person name="Lipzen A."/>
            <person name="Lundell T."/>
            <person name="Morin E."/>
            <person name="Murat C."/>
            <person name="Sun H."/>
            <person name="Tunlid A."/>
            <person name="Henrissat B."/>
            <person name="Grigoriev I.V."/>
            <person name="Hibbett D.S."/>
            <person name="Martin F."/>
            <person name="Nordberg H.P."/>
            <person name="Cantor M.N."/>
            <person name="Hua S.X."/>
        </authorList>
    </citation>
    <scope>NUCLEOTIDE SEQUENCE [LARGE SCALE GENOMIC DNA]</scope>
    <source>
        <strain evidence="9 10">Zn</strain>
    </source>
</reference>
<evidence type="ECO:0000256" key="2">
    <source>
        <dbReference type="ARBA" id="ARBA00022728"/>
    </source>
</evidence>
<dbReference type="InterPro" id="IPR002885">
    <property type="entry name" value="PPR_rpt"/>
</dbReference>
<feature type="region of interest" description="Disordered" evidence="7">
    <location>
        <begin position="81"/>
        <end position="129"/>
    </location>
</feature>
<dbReference type="PANTHER" id="PTHR47447">
    <property type="entry name" value="OS03G0856100 PROTEIN"/>
    <property type="match status" value="1"/>
</dbReference>
<feature type="repeat" description="PPR" evidence="6">
    <location>
        <begin position="520"/>
        <end position="554"/>
    </location>
</feature>
<comment type="similarity">
    <text evidence="1">Belongs to the CCM1 family.</text>
</comment>
<dbReference type="AlphaFoldDB" id="A0A0C3I2D0"/>
<dbReference type="FunFam" id="2.30.30.100:FF:000024">
    <property type="entry name" value="U6 snRNA-associated Sm-like protein LSm4"/>
    <property type="match status" value="1"/>
</dbReference>
<evidence type="ECO:0000256" key="6">
    <source>
        <dbReference type="PROSITE-ProRule" id="PRU00708"/>
    </source>
</evidence>
<dbReference type="EMBL" id="KN832870">
    <property type="protein sequence ID" value="KIN08567.1"/>
    <property type="molecule type" value="Genomic_DNA"/>
</dbReference>
<name>A0A0C3I2D0_OIDMZ</name>
<feature type="compositionally biased region" description="Gly residues" evidence="7">
    <location>
        <begin position="87"/>
        <end position="98"/>
    </location>
</feature>
<feature type="repeat" description="PPR" evidence="6">
    <location>
        <begin position="413"/>
        <end position="447"/>
    </location>
</feature>
<dbReference type="GO" id="GO:0003723">
    <property type="term" value="F:RNA binding"/>
    <property type="evidence" value="ECO:0007669"/>
    <property type="project" value="InterPro"/>
</dbReference>
<keyword evidence="3" id="KW-0677">Repeat</keyword>
<dbReference type="Pfam" id="PF13812">
    <property type="entry name" value="PPR_3"/>
    <property type="match status" value="1"/>
</dbReference>
<evidence type="ECO:0000256" key="3">
    <source>
        <dbReference type="ARBA" id="ARBA00022737"/>
    </source>
</evidence>
<comment type="function">
    <text evidence="4">Regulates mitochondrial small subunit maturation by controlling 15S rRNA 5'-end processing. Localizes to the 5' precursor of the 15S rRNA in a position that is subsequently occupied by mS47 in the mature yeast mtSSU. Uses structure and sequence-specific RNA recognition, binding to a single-stranded region of the precursor and specifically recognizing bases -6 to -1. The exchange of Ccm1 for mS47 is coupled to the irreversible removal of precursor rRNA that is accompanied by conformational changes of the mitoribosomal proteins uS5m and mS26. These conformational changes signal completion of 5'-end rRNA processing through protection of the mature 5'-end of the 15S rRNA and stabilization of mS47. The removal of the 5' precursor together with the dissociation of Ccm1 may be catalyzed by the 5'-3' exoribonuclease Pet127. Involved in the specific removal of group I introns in mitochondrial encoded transcripts.</text>
</comment>
<evidence type="ECO:0000256" key="5">
    <source>
        <dbReference type="ARBA" id="ARBA00044511"/>
    </source>
</evidence>
<dbReference type="InterPro" id="IPR057027">
    <property type="entry name" value="TPR_mt"/>
</dbReference>
<dbReference type="HOGENOM" id="CLU_008514_1_1_1"/>